<keyword evidence="15" id="KW-1185">Reference proteome</keyword>
<proteinExistence type="inferred from homology"/>
<evidence type="ECO:0000256" key="10">
    <source>
        <dbReference type="ARBA" id="ARBA00023224"/>
    </source>
</evidence>
<keyword evidence="4 12" id="KW-0716">Sensory transduction</keyword>
<dbReference type="InterPro" id="IPR007960">
    <property type="entry name" value="TAS2R"/>
</dbReference>
<protein>
    <recommendedName>
        <fullName evidence="12">Taste receptor type 2</fullName>
    </recommendedName>
</protein>
<evidence type="ECO:0000313" key="15">
    <source>
        <dbReference type="Proteomes" id="UP001181693"/>
    </source>
</evidence>
<dbReference type="AlphaFoldDB" id="A0AAV2ZN25"/>
<dbReference type="GO" id="GO:0004930">
    <property type="term" value="F:G protein-coupled receptor activity"/>
    <property type="evidence" value="ECO:0007669"/>
    <property type="project" value="UniProtKB-KW"/>
</dbReference>
<comment type="similarity">
    <text evidence="2 11">Belongs to the G-protein coupled receptor T2R family.</text>
</comment>
<evidence type="ECO:0000256" key="13">
    <source>
        <dbReference type="SAM" id="Phobius"/>
    </source>
</evidence>
<keyword evidence="10 12" id="KW-0807">Transducer</keyword>
<evidence type="ECO:0000256" key="4">
    <source>
        <dbReference type="ARBA" id="ARBA00022606"/>
    </source>
</evidence>
<feature type="transmembrane region" description="Helical" evidence="13">
    <location>
        <begin position="6"/>
        <end position="34"/>
    </location>
</feature>
<name>A0AAV2ZN25_PYXAD</name>
<dbReference type="PANTHER" id="PTHR11394:SF144">
    <property type="entry name" value="TASTE RECEPTOR TYPE 2"/>
    <property type="match status" value="1"/>
</dbReference>
<reference evidence="14" key="1">
    <citation type="thesis" date="2020" institute="ProQuest LLC" country="789 East Eisenhower Parkway, Ann Arbor, MI, USA">
        <title>Comparative Genomics and Chromosome Evolution.</title>
        <authorList>
            <person name="Mudd A.B."/>
        </authorList>
    </citation>
    <scope>NUCLEOTIDE SEQUENCE</scope>
    <source>
        <strain evidence="14">1538</strain>
        <tissue evidence="14">Blood</tissue>
    </source>
</reference>
<gene>
    <name evidence="14" type="ORF">GDO54_004410</name>
</gene>
<evidence type="ECO:0000256" key="3">
    <source>
        <dbReference type="ARBA" id="ARBA00022480"/>
    </source>
</evidence>
<accession>A0AAV2ZN25</accession>
<comment type="subcellular location">
    <subcellularLocation>
        <location evidence="1 12">Membrane</location>
        <topology evidence="1 12">Multi-pass membrane protein</topology>
    </subcellularLocation>
</comment>
<keyword evidence="9 12" id="KW-0675">Receptor</keyword>
<feature type="transmembrane region" description="Helical" evidence="13">
    <location>
        <begin position="128"/>
        <end position="150"/>
    </location>
</feature>
<evidence type="ECO:0000256" key="12">
    <source>
        <dbReference type="RuleBase" id="RU004424"/>
    </source>
</evidence>
<evidence type="ECO:0000256" key="2">
    <source>
        <dbReference type="ARBA" id="ARBA00007376"/>
    </source>
</evidence>
<keyword evidence="8 12" id="KW-0472">Membrane</keyword>
<evidence type="ECO:0000256" key="9">
    <source>
        <dbReference type="ARBA" id="ARBA00023170"/>
    </source>
</evidence>
<evidence type="ECO:0000256" key="11">
    <source>
        <dbReference type="RuleBase" id="RU004423"/>
    </source>
</evidence>
<dbReference type="Proteomes" id="UP001181693">
    <property type="component" value="Unassembled WGS sequence"/>
</dbReference>
<feature type="transmembrane region" description="Helical" evidence="13">
    <location>
        <begin position="46"/>
        <end position="77"/>
    </location>
</feature>
<evidence type="ECO:0000256" key="7">
    <source>
        <dbReference type="ARBA" id="ARBA00023040"/>
    </source>
</evidence>
<keyword evidence="7 12" id="KW-0297">G-protein coupled receptor</keyword>
<evidence type="ECO:0000256" key="8">
    <source>
        <dbReference type="ARBA" id="ARBA00023136"/>
    </source>
</evidence>
<dbReference type="PANTHER" id="PTHR11394">
    <property type="entry name" value="TASTE RECEPTOR TYPE 2"/>
    <property type="match status" value="1"/>
</dbReference>
<feature type="transmembrane region" description="Helical" evidence="13">
    <location>
        <begin position="186"/>
        <end position="209"/>
    </location>
</feature>
<dbReference type="GO" id="GO:0016020">
    <property type="term" value="C:membrane"/>
    <property type="evidence" value="ECO:0007669"/>
    <property type="project" value="UniProtKB-SubCell"/>
</dbReference>
<dbReference type="Gene3D" id="1.20.1070.10">
    <property type="entry name" value="Rhodopsin 7-helix transmembrane proteins"/>
    <property type="match status" value="1"/>
</dbReference>
<dbReference type="SUPFAM" id="SSF81321">
    <property type="entry name" value="Family A G protein-coupled receptor-like"/>
    <property type="match status" value="1"/>
</dbReference>
<evidence type="ECO:0000256" key="1">
    <source>
        <dbReference type="ARBA" id="ARBA00004141"/>
    </source>
</evidence>
<dbReference type="EMBL" id="DYDO01000012">
    <property type="protein sequence ID" value="DBA15162.1"/>
    <property type="molecule type" value="Genomic_DNA"/>
</dbReference>
<evidence type="ECO:0000256" key="6">
    <source>
        <dbReference type="ARBA" id="ARBA00022989"/>
    </source>
</evidence>
<feature type="transmembrane region" description="Helical" evidence="13">
    <location>
        <begin position="261"/>
        <end position="285"/>
    </location>
</feature>
<organism evidence="14 15">
    <name type="scientific">Pyxicephalus adspersus</name>
    <name type="common">African bullfrog</name>
    <dbReference type="NCBI Taxonomy" id="30357"/>
    <lineage>
        <taxon>Eukaryota</taxon>
        <taxon>Metazoa</taxon>
        <taxon>Chordata</taxon>
        <taxon>Craniata</taxon>
        <taxon>Vertebrata</taxon>
        <taxon>Euteleostomi</taxon>
        <taxon>Amphibia</taxon>
        <taxon>Batrachia</taxon>
        <taxon>Anura</taxon>
        <taxon>Neobatrachia</taxon>
        <taxon>Ranoidea</taxon>
        <taxon>Pyxicephalidae</taxon>
        <taxon>Pyxicephalinae</taxon>
        <taxon>Pyxicephalus</taxon>
    </lineage>
</organism>
<keyword evidence="6 13" id="KW-1133">Transmembrane helix</keyword>
<keyword evidence="3 12" id="KW-0919">Taste</keyword>
<dbReference type="GO" id="GO:0033038">
    <property type="term" value="F:bitter taste receptor activity"/>
    <property type="evidence" value="ECO:0007669"/>
    <property type="project" value="InterPro"/>
</dbReference>
<comment type="caution">
    <text evidence="14">The sequence shown here is derived from an EMBL/GenBank/DDBJ whole genome shotgun (WGS) entry which is preliminary data.</text>
</comment>
<dbReference type="FunFam" id="1.20.1070.10:FF:000055">
    <property type="entry name" value="Taste receptor type 2"/>
    <property type="match status" value="1"/>
</dbReference>
<keyword evidence="5 12" id="KW-0812">Transmembrane</keyword>
<feature type="transmembrane region" description="Helical" evidence="13">
    <location>
        <begin position="83"/>
        <end position="107"/>
    </location>
</feature>
<sequence>MSELNPILAVVIHCTLFLSGFMGNMFILAVHFLDWWKTREFNPCDVIINCIVLSNMALQGTILTNEVCFFMFVAFYFQNNVVNSLAVLMSSMAFTSLWCSTCLCFYYCVKIVNISGAFFYKLQAKLPVIVPCLLTLSVLMSWTAGLPAYWDLYLYMAINNDTFPGNLTNPSYFNIKSKCNCLFQAYMLFSSVAFTVIFITAGTIITSLCRHMNRLKKNKEGFSNAKVSSHLSAARTVTLLLLLYLAFYGVLNAIFNETTEVGSLMFSLCFIMLSIFPTTNSIILITGNRKLTNAVQHLLGMKSRTDCCETTNR</sequence>
<evidence type="ECO:0000313" key="14">
    <source>
        <dbReference type="EMBL" id="DBA15162.1"/>
    </source>
</evidence>
<dbReference type="Pfam" id="PF05296">
    <property type="entry name" value="TAS2R"/>
    <property type="match status" value="1"/>
</dbReference>
<evidence type="ECO:0000256" key="5">
    <source>
        <dbReference type="ARBA" id="ARBA00022692"/>
    </source>
</evidence>
<feature type="transmembrane region" description="Helical" evidence="13">
    <location>
        <begin position="236"/>
        <end position="255"/>
    </location>
</feature>